<name>A0A367FRX1_9ACTN</name>
<evidence type="ECO:0000256" key="1">
    <source>
        <dbReference type="ARBA" id="ARBA00022553"/>
    </source>
</evidence>
<comment type="caution">
    <text evidence="8">The sequence shown here is derived from an EMBL/GenBank/DDBJ whole genome shotgun (WGS) entry which is preliminary data.</text>
</comment>
<dbReference type="GO" id="GO:0006355">
    <property type="term" value="P:regulation of DNA-templated transcription"/>
    <property type="evidence" value="ECO:0007669"/>
    <property type="project" value="InterPro"/>
</dbReference>
<dbReference type="Gene3D" id="3.40.50.2300">
    <property type="match status" value="1"/>
</dbReference>
<dbReference type="GO" id="GO:0003677">
    <property type="term" value="F:DNA binding"/>
    <property type="evidence" value="ECO:0007669"/>
    <property type="project" value="UniProtKB-KW"/>
</dbReference>
<evidence type="ECO:0000313" key="8">
    <source>
        <dbReference type="EMBL" id="RCG32440.1"/>
    </source>
</evidence>
<dbReference type="EMBL" id="QOIL01000002">
    <property type="protein sequence ID" value="RCG32440.1"/>
    <property type="molecule type" value="Genomic_DNA"/>
</dbReference>
<dbReference type="SUPFAM" id="SSF46894">
    <property type="entry name" value="C-terminal effector domain of the bipartite response regulators"/>
    <property type="match status" value="1"/>
</dbReference>
<dbReference type="OrthoDB" id="2878275at2"/>
<dbReference type="InterPro" id="IPR011006">
    <property type="entry name" value="CheY-like_superfamily"/>
</dbReference>
<keyword evidence="9" id="KW-1185">Reference proteome</keyword>
<keyword evidence="4" id="KW-0804">Transcription</keyword>
<feature type="domain" description="Response regulatory" evidence="7">
    <location>
        <begin position="3"/>
        <end position="119"/>
    </location>
</feature>
<sequence>MTRVLVVEDQRALAGALEIAIGAQPDMDCVGAVPTVGDALALTEARHPDVVLMDVHLPDLDGIEGTRRIKASRPRARVLILTADVDPGLFTAAAAAGAAGFLAKDAAFPDILRAIRAAADEKIIMVEGRTLKALLAHLAPAGPHQAVRGNWAMLTDRELEVLGLMGEGLDPRSIAGRLVVSPHTARGHVKNLMTKLGAHSQLEAVVVAIRTGLMPGPHSPR</sequence>
<feature type="modified residue" description="4-aspartylphosphate" evidence="5">
    <location>
        <position position="54"/>
    </location>
</feature>
<proteinExistence type="predicted"/>
<dbReference type="InterPro" id="IPR000792">
    <property type="entry name" value="Tscrpt_reg_LuxR_C"/>
</dbReference>
<dbReference type="SMART" id="SM00421">
    <property type="entry name" value="HTH_LUXR"/>
    <property type="match status" value="1"/>
</dbReference>
<dbReference type="AlphaFoldDB" id="A0A367FRX1"/>
<dbReference type="SUPFAM" id="SSF52172">
    <property type="entry name" value="CheY-like"/>
    <property type="match status" value="1"/>
</dbReference>
<dbReference type="Pfam" id="PF00196">
    <property type="entry name" value="GerE"/>
    <property type="match status" value="1"/>
</dbReference>
<evidence type="ECO:0000313" key="9">
    <source>
        <dbReference type="Proteomes" id="UP000253094"/>
    </source>
</evidence>
<reference evidence="8 9" key="1">
    <citation type="submission" date="2018-06" db="EMBL/GenBank/DDBJ databases">
        <title>Sphaerisporangium craniellae sp. nov., isolated from a marine sponge in the South China Sea.</title>
        <authorList>
            <person name="Li L."/>
        </authorList>
    </citation>
    <scope>NUCLEOTIDE SEQUENCE [LARGE SCALE GENOMIC DNA]</scope>
    <source>
        <strain evidence="8 9">CCTCC AA 208026</strain>
    </source>
</reference>
<evidence type="ECO:0000259" key="6">
    <source>
        <dbReference type="PROSITE" id="PS50043"/>
    </source>
</evidence>
<gene>
    <name evidence="8" type="ORF">DQ384_02735</name>
</gene>
<dbReference type="InterPro" id="IPR001789">
    <property type="entry name" value="Sig_transdc_resp-reg_receiver"/>
</dbReference>
<dbReference type="CDD" id="cd17535">
    <property type="entry name" value="REC_NarL-like"/>
    <property type="match status" value="1"/>
</dbReference>
<dbReference type="GO" id="GO:0000160">
    <property type="term" value="P:phosphorelay signal transduction system"/>
    <property type="evidence" value="ECO:0007669"/>
    <property type="project" value="InterPro"/>
</dbReference>
<evidence type="ECO:0000256" key="3">
    <source>
        <dbReference type="ARBA" id="ARBA00023125"/>
    </source>
</evidence>
<feature type="domain" description="HTH luxR-type" evidence="6">
    <location>
        <begin position="147"/>
        <end position="212"/>
    </location>
</feature>
<organism evidence="8 9">
    <name type="scientific">Sphaerisporangium album</name>
    <dbReference type="NCBI Taxonomy" id="509200"/>
    <lineage>
        <taxon>Bacteria</taxon>
        <taxon>Bacillati</taxon>
        <taxon>Actinomycetota</taxon>
        <taxon>Actinomycetes</taxon>
        <taxon>Streptosporangiales</taxon>
        <taxon>Streptosporangiaceae</taxon>
        <taxon>Sphaerisporangium</taxon>
    </lineage>
</organism>
<dbReference type="PRINTS" id="PR00038">
    <property type="entry name" value="HTHLUXR"/>
</dbReference>
<dbReference type="RefSeq" id="WP_114027078.1">
    <property type="nucleotide sequence ID" value="NZ_QOIL01000002.1"/>
</dbReference>
<dbReference type="PANTHER" id="PTHR43214:SF24">
    <property type="entry name" value="TRANSCRIPTIONAL REGULATORY PROTEIN NARL-RELATED"/>
    <property type="match status" value="1"/>
</dbReference>
<dbReference type="CDD" id="cd06170">
    <property type="entry name" value="LuxR_C_like"/>
    <property type="match status" value="1"/>
</dbReference>
<evidence type="ECO:0000259" key="7">
    <source>
        <dbReference type="PROSITE" id="PS50110"/>
    </source>
</evidence>
<evidence type="ECO:0000256" key="4">
    <source>
        <dbReference type="ARBA" id="ARBA00023163"/>
    </source>
</evidence>
<dbReference type="Pfam" id="PF00072">
    <property type="entry name" value="Response_reg"/>
    <property type="match status" value="1"/>
</dbReference>
<dbReference type="InterPro" id="IPR016032">
    <property type="entry name" value="Sig_transdc_resp-reg_C-effctor"/>
</dbReference>
<keyword evidence="2" id="KW-0805">Transcription regulation</keyword>
<keyword evidence="1 5" id="KW-0597">Phosphoprotein</keyword>
<dbReference type="Proteomes" id="UP000253094">
    <property type="component" value="Unassembled WGS sequence"/>
</dbReference>
<dbReference type="PROSITE" id="PS50043">
    <property type="entry name" value="HTH_LUXR_2"/>
    <property type="match status" value="1"/>
</dbReference>
<dbReference type="InterPro" id="IPR058245">
    <property type="entry name" value="NreC/VraR/RcsB-like_REC"/>
</dbReference>
<dbReference type="PANTHER" id="PTHR43214">
    <property type="entry name" value="TWO-COMPONENT RESPONSE REGULATOR"/>
    <property type="match status" value="1"/>
</dbReference>
<evidence type="ECO:0000256" key="5">
    <source>
        <dbReference type="PROSITE-ProRule" id="PRU00169"/>
    </source>
</evidence>
<dbReference type="InterPro" id="IPR039420">
    <property type="entry name" value="WalR-like"/>
</dbReference>
<dbReference type="SMART" id="SM00448">
    <property type="entry name" value="REC"/>
    <property type="match status" value="1"/>
</dbReference>
<dbReference type="PROSITE" id="PS50110">
    <property type="entry name" value="RESPONSE_REGULATORY"/>
    <property type="match status" value="1"/>
</dbReference>
<protein>
    <submittedName>
        <fullName evidence="8">DNA-binding response regulator</fullName>
    </submittedName>
</protein>
<keyword evidence="3 8" id="KW-0238">DNA-binding</keyword>
<accession>A0A367FRX1</accession>
<evidence type="ECO:0000256" key="2">
    <source>
        <dbReference type="ARBA" id="ARBA00023015"/>
    </source>
</evidence>